<dbReference type="Pfam" id="PF05460">
    <property type="entry name" value="ORC6"/>
    <property type="match status" value="1"/>
</dbReference>
<dbReference type="Proteomes" id="UP000248817">
    <property type="component" value="Unassembled WGS sequence"/>
</dbReference>
<feature type="compositionally biased region" description="Low complexity" evidence="6">
    <location>
        <begin position="158"/>
        <end position="170"/>
    </location>
</feature>
<organism evidence="8 9">
    <name type="scientific">Aspergillus indologenus CBS 114.80</name>
    <dbReference type="NCBI Taxonomy" id="1450541"/>
    <lineage>
        <taxon>Eukaryota</taxon>
        <taxon>Fungi</taxon>
        <taxon>Dikarya</taxon>
        <taxon>Ascomycota</taxon>
        <taxon>Pezizomycotina</taxon>
        <taxon>Eurotiomycetes</taxon>
        <taxon>Eurotiomycetidae</taxon>
        <taxon>Eurotiales</taxon>
        <taxon>Aspergillaceae</taxon>
        <taxon>Aspergillus</taxon>
        <taxon>Aspergillus subgen. Circumdati</taxon>
    </lineage>
</organism>
<keyword evidence="5" id="KW-0539">Nucleus</keyword>
<accession>A0A2V5I7G2</accession>
<comment type="similarity">
    <text evidence="2">Belongs to the ORC6 family.</text>
</comment>
<sequence length="478" mass="52454">MNNRPVEQALATLLPTHAQDLPPDLLSLAVSLVAQSRSLSSSLKPEEEIARPYACAEIACRRLTRTLKLPPLLGHPPCPPRPYKKLYAFLDRSLSGSASAPGTPSRSRTTPSSTPTKANRLTQTPSKNPLTTATAAALQNTPTKSSPLKRSLPHDTTKTPTRTSTSTPRLKPTHTNPSTPDRPRLNAPNPIPTTTKIPDAPNWVMTSIRTVCKALSTPAPRMSTWSRPPISRTLPPHIFAGVSSILFFVTKTASTHAKHDEDLDDEMLEFLEPVLSARSTASGEGPEEEFKELVDALVVAVYFLVLARRRQPADDDAPETEGGGGADAKVMDKKTFTEMRQTALVSLGLPATERRHREDVDQWIALVMEQGWAQGTEWFENIPRAGEVDGDAEFLDDEEEENGAYGNGGEEDGGGVPSRKKQRLQLGRETRRGLLPGLGTMMQDRVDWLSEDRREDYLVWKAEILARCDQIERAALAA</sequence>
<feature type="region of interest" description="Disordered" evidence="6">
    <location>
        <begin position="400"/>
        <end position="426"/>
    </location>
</feature>
<dbReference type="GO" id="GO:0005664">
    <property type="term" value="C:nuclear origin of replication recognition complex"/>
    <property type="evidence" value="ECO:0007669"/>
    <property type="project" value="InterPro"/>
</dbReference>
<feature type="domain" description="ORC6 first cyclin-like" evidence="7">
    <location>
        <begin position="10"/>
        <end position="96"/>
    </location>
</feature>
<evidence type="ECO:0000259" key="7">
    <source>
        <dbReference type="Pfam" id="PF05460"/>
    </source>
</evidence>
<keyword evidence="9" id="KW-1185">Reference proteome</keyword>
<evidence type="ECO:0000256" key="3">
    <source>
        <dbReference type="ARBA" id="ARBA00022705"/>
    </source>
</evidence>
<dbReference type="GO" id="GO:0006260">
    <property type="term" value="P:DNA replication"/>
    <property type="evidence" value="ECO:0007669"/>
    <property type="project" value="UniProtKB-KW"/>
</dbReference>
<dbReference type="InterPro" id="IPR008721">
    <property type="entry name" value="ORC6_cyclin_first"/>
</dbReference>
<dbReference type="GO" id="GO:0003677">
    <property type="term" value="F:DNA binding"/>
    <property type="evidence" value="ECO:0007669"/>
    <property type="project" value="UniProtKB-KW"/>
</dbReference>
<feature type="compositionally biased region" description="Polar residues" evidence="6">
    <location>
        <begin position="117"/>
        <end position="127"/>
    </location>
</feature>
<keyword evidence="4" id="KW-0238">DNA-binding</keyword>
<comment type="subcellular location">
    <subcellularLocation>
        <location evidence="1">Nucleus</location>
    </subcellularLocation>
</comment>
<name>A0A2V5I7G2_9EURO</name>
<feature type="region of interest" description="Disordered" evidence="6">
    <location>
        <begin position="95"/>
        <end position="200"/>
    </location>
</feature>
<dbReference type="EMBL" id="KZ825497">
    <property type="protein sequence ID" value="PYI31961.1"/>
    <property type="molecule type" value="Genomic_DNA"/>
</dbReference>
<evidence type="ECO:0000256" key="4">
    <source>
        <dbReference type="ARBA" id="ARBA00023125"/>
    </source>
</evidence>
<feature type="compositionally biased region" description="Low complexity" evidence="6">
    <location>
        <begin position="103"/>
        <end position="116"/>
    </location>
</feature>
<protein>
    <recommendedName>
        <fullName evidence="7">ORC6 first cyclin-like domain-containing protein</fullName>
    </recommendedName>
</protein>
<dbReference type="AlphaFoldDB" id="A0A2V5I7G2"/>
<evidence type="ECO:0000256" key="6">
    <source>
        <dbReference type="SAM" id="MobiDB-lite"/>
    </source>
</evidence>
<evidence type="ECO:0000256" key="1">
    <source>
        <dbReference type="ARBA" id="ARBA00004123"/>
    </source>
</evidence>
<keyword evidence="3" id="KW-0235">DNA replication</keyword>
<evidence type="ECO:0000313" key="8">
    <source>
        <dbReference type="EMBL" id="PYI31961.1"/>
    </source>
</evidence>
<gene>
    <name evidence="8" type="ORF">BP00DRAFT_369836</name>
</gene>
<evidence type="ECO:0000313" key="9">
    <source>
        <dbReference type="Proteomes" id="UP000248817"/>
    </source>
</evidence>
<feature type="compositionally biased region" description="Low complexity" evidence="6">
    <location>
        <begin position="128"/>
        <end position="143"/>
    </location>
</feature>
<evidence type="ECO:0000256" key="5">
    <source>
        <dbReference type="ARBA" id="ARBA00023242"/>
    </source>
</evidence>
<evidence type="ECO:0000256" key="2">
    <source>
        <dbReference type="ARBA" id="ARBA00010840"/>
    </source>
</evidence>
<proteinExistence type="inferred from homology"/>
<reference evidence="8 9" key="1">
    <citation type="submission" date="2018-02" db="EMBL/GenBank/DDBJ databases">
        <title>The genomes of Aspergillus section Nigri reveals drivers in fungal speciation.</title>
        <authorList>
            <consortium name="DOE Joint Genome Institute"/>
            <person name="Vesth T.C."/>
            <person name="Nybo J."/>
            <person name="Theobald S."/>
            <person name="Brandl J."/>
            <person name="Frisvad J.C."/>
            <person name="Nielsen K.F."/>
            <person name="Lyhne E.K."/>
            <person name="Kogle M.E."/>
            <person name="Kuo A."/>
            <person name="Riley R."/>
            <person name="Clum A."/>
            <person name="Nolan M."/>
            <person name="Lipzen A."/>
            <person name="Salamov A."/>
            <person name="Henrissat B."/>
            <person name="Wiebenga A."/>
            <person name="De vries R.P."/>
            <person name="Grigoriev I.V."/>
            <person name="Mortensen U.H."/>
            <person name="Andersen M.R."/>
            <person name="Baker S.E."/>
        </authorList>
    </citation>
    <scope>NUCLEOTIDE SEQUENCE [LARGE SCALE GENOMIC DNA]</scope>
    <source>
        <strain evidence="8 9">CBS 114.80</strain>
    </source>
</reference>